<gene>
    <name evidence="4" type="ORF">NX774_16765</name>
</gene>
<comment type="caution">
    <text evidence="4">The sequence shown here is derived from an EMBL/GenBank/DDBJ whole genome shotgun (WGS) entry which is preliminary data.</text>
</comment>
<dbReference type="CDD" id="cd04301">
    <property type="entry name" value="NAT_SF"/>
    <property type="match status" value="1"/>
</dbReference>
<dbReference type="InterPro" id="IPR016181">
    <property type="entry name" value="Acyl_CoA_acyltransferase"/>
</dbReference>
<dbReference type="Proteomes" id="UP001206126">
    <property type="component" value="Unassembled WGS sequence"/>
</dbReference>
<sequence length="170" mass="18490">MSFPLPSPLTLRAATDADAAFCRALFASTRDDLRQLPLPAPMLEQLIDMQRHAQETSWQMAFPHAAALILECDARPIGRLLLDASGRDWRVVDIALVPGERGRGHGGVLLAAVRDQAQAACASLALSVLRSNEAALRLYQRLGFTLVRSDEMRHELLWQAGAGAEAAPAR</sequence>
<dbReference type="PROSITE" id="PS51186">
    <property type="entry name" value="GNAT"/>
    <property type="match status" value="1"/>
</dbReference>
<dbReference type="InterPro" id="IPR050680">
    <property type="entry name" value="YpeA/RimI_acetyltransf"/>
</dbReference>
<name>A0ABT2DE28_9BURK</name>
<dbReference type="RefSeq" id="WP_258823402.1">
    <property type="nucleotide sequence ID" value="NZ_JANUHB010000004.1"/>
</dbReference>
<feature type="domain" description="N-acetyltransferase" evidence="3">
    <location>
        <begin position="9"/>
        <end position="170"/>
    </location>
</feature>
<dbReference type="Pfam" id="PF00583">
    <property type="entry name" value="Acetyltransf_1"/>
    <property type="match status" value="1"/>
</dbReference>
<reference evidence="4 5" key="1">
    <citation type="submission" date="2022-08" db="EMBL/GenBank/DDBJ databases">
        <title>Reclassification of Massilia species as members of the genera Telluria, Duganella, Pseudoduganella, Mokoshia gen. nov. and Zemynaea gen. nov. using orthogonal and non-orthogonal genome-based approaches.</title>
        <authorList>
            <person name="Bowman J.P."/>
        </authorList>
    </citation>
    <scope>NUCLEOTIDE SEQUENCE [LARGE SCALE GENOMIC DNA]</scope>
    <source>
        <strain evidence="4 5">JCM 31605</strain>
    </source>
</reference>
<evidence type="ECO:0000259" key="3">
    <source>
        <dbReference type="PROSITE" id="PS51186"/>
    </source>
</evidence>
<proteinExistence type="predicted"/>
<organism evidence="4 5">
    <name type="scientific">Massilia agilis</name>
    <dbReference type="NCBI Taxonomy" id="1811226"/>
    <lineage>
        <taxon>Bacteria</taxon>
        <taxon>Pseudomonadati</taxon>
        <taxon>Pseudomonadota</taxon>
        <taxon>Betaproteobacteria</taxon>
        <taxon>Burkholderiales</taxon>
        <taxon>Oxalobacteraceae</taxon>
        <taxon>Telluria group</taxon>
        <taxon>Massilia</taxon>
    </lineage>
</organism>
<accession>A0ABT2DE28</accession>
<protein>
    <submittedName>
        <fullName evidence="4">GNAT family N-acetyltransferase</fullName>
    </submittedName>
</protein>
<dbReference type="PANTHER" id="PTHR43420">
    <property type="entry name" value="ACETYLTRANSFERASE"/>
    <property type="match status" value="1"/>
</dbReference>
<evidence type="ECO:0000313" key="5">
    <source>
        <dbReference type="Proteomes" id="UP001206126"/>
    </source>
</evidence>
<keyword evidence="5" id="KW-1185">Reference proteome</keyword>
<dbReference type="SUPFAM" id="SSF55729">
    <property type="entry name" value="Acyl-CoA N-acyltransferases (Nat)"/>
    <property type="match status" value="1"/>
</dbReference>
<keyword evidence="1" id="KW-0808">Transferase</keyword>
<evidence type="ECO:0000256" key="1">
    <source>
        <dbReference type="ARBA" id="ARBA00022679"/>
    </source>
</evidence>
<dbReference type="Gene3D" id="3.40.630.30">
    <property type="match status" value="1"/>
</dbReference>
<evidence type="ECO:0000256" key="2">
    <source>
        <dbReference type="ARBA" id="ARBA00023315"/>
    </source>
</evidence>
<dbReference type="EMBL" id="JANUHB010000004">
    <property type="protein sequence ID" value="MCS0809577.1"/>
    <property type="molecule type" value="Genomic_DNA"/>
</dbReference>
<evidence type="ECO:0000313" key="4">
    <source>
        <dbReference type="EMBL" id="MCS0809577.1"/>
    </source>
</evidence>
<keyword evidence="2" id="KW-0012">Acyltransferase</keyword>
<dbReference type="InterPro" id="IPR000182">
    <property type="entry name" value="GNAT_dom"/>
</dbReference>